<protein>
    <recommendedName>
        <fullName evidence="10">PX domain protein</fullName>
    </recommendedName>
</protein>
<keyword evidence="1" id="KW-0479">Metal-binding</keyword>
<feature type="compositionally biased region" description="Basic and acidic residues" evidence="5">
    <location>
        <begin position="423"/>
        <end position="433"/>
    </location>
</feature>
<evidence type="ECO:0000259" key="6">
    <source>
        <dbReference type="PROSITE" id="PS50089"/>
    </source>
</evidence>
<dbReference type="InterPro" id="IPR036871">
    <property type="entry name" value="PX_dom_sf"/>
</dbReference>
<dbReference type="InterPro" id="IPR001683">
    <property type="entry name" value="PX_dom"/>
</dbReference>
<proteinExistence type="predicted"/>
<dbReference type="Pfam" id="PF00787">
    <property type="entry name" value="PX"/>
    <property type="match status" value="1"/>
</dbReference>
<keyword evidence="3" id="KW-0862">Zinc</keyword>
<dbReference type="InterPro" id="IPR017907">
    <property type="entry name" value="Znf_RING_CS"/>
</dbReference>
<feature type="region of interest" description="Disordered" evidence="5">
    <location>
        <begin position="353"/>
        <end position="377"/>
    </location>
</feature>
<gene>
    <name evidence="8" type="ORF">GLP15_442</name>
</gene>
<dbReference type="GO" id="GO:0035091">
    <property type="term" value="F:phosphatidylinositol binding"/>
    <property type="evidence" value="ECO:0007669"/>
    <property type="project" value="InterPro"/>
</dbReference>
<dbReference type="AlphaFoldDB" id="E1F079"/>
<dbReference type="Proteomes" id="UP000008974">
    <property type="component" value="Unassembled WGS sequence"/>
</dbReference>
<dbReference type="OMA" id="NICLYES"/>
<feature type="region of interest" description="Disordered" evidence="5">
    <location>
        <begin position="410"/>
        <end position="480"/>
    </location>
</feature>
<dbReference type="Gene3D" id="3.30.1520.10">
    <property type="entry name" value="Phox-like domain"/>
    <property type="match status" value="1"/>
</dbReference>
<dbReference type="EMBL" id="ACVC01000104">
    <property type="protein sequence ID" value="EFO64136.1"/>
    <property type="molecule type" value="Genomic_DNA"/>
</dbReference>
<name>E1F079_GIAIA</name>
<evidence type="ECO:0000313" key="8">
    <source>
        <dbReference type="EMBL" id="EFO64136.1"/>
    </source>
</evidence>
<evidence type="ECO:0000313" key="9">
    <source>
        <dbReference type="Proteomes" id="UP000008974"/>
    </source>
</evidence>
<dbReference type="Gene3D" id="3.30.40.10">
    <property type="entry name" value="Zinc/RING finger domain, C3HC4 (zinc finger)"/>
    <property type="match status" value="1"/>
</dbReference>
<dbReference type="InterPro" id="IPR013083">
    <property type="entry name" value="Znf_RING/FYVE/PHD"/>
</dbReference>
<feature type="domain" description="RING-type" evidence="6">
    <location>
        <begin position="76"/>
        <end position="116"/>
    </location>
</feature>
<feature type="compositionally biased region" description="Polar residues" evidence="5">
    <location>
        <begin position="354"/>
        <end position="371"/>
    </location>
</feature>
<dbReference type="PROSITE" id="PS50195">
    <property type="entry name" value="PX"/>
    <property type="match status" value="1"/>
</dbReference>
<dbReference type="PANTHER" id="PTHR22775">
    <property type="entry name" value="SORTING NEXIN"/>
    <property type="match status" value="1"/>
</dbReference>
<evidence type="ECO:0000259" key="7">
    <source>
        <dbReference type="PROSITE" id="PS50195"/>
    </source>
</evidence>
<evidence type="ECO:0000256" key="2">
    <source>
        <dbReference type="ARBA" id="ARBA00022771"/>
    </source>
</evidence>
<sequence length="603" mass="67232">MSNRFTTQTVLDAVLKSRGLSSSDTEMRELPARWSAVASHLSSFLQCENNPLECYTAMYEAVINQPYLSSEQNSLCGSCSERVTEFFHLGPCSHKLCKACLKKMFDQLNDECLVCNEPIRELAFCKQPSSAPPPPTLVPPPPAILAKATPTSTSAPAPVCDECPVFASILKRNGLPPDTSGIVHGYKKVKQINLLEDDYISSPPAGQTLIPEENLIYLRDYMKFQFLHFFEEVDASETIFCAWKGGDAAEHQLECPLREDTCKNKTLGCNFMQPYTIVAYHGINCENICLYESQPCPLCNKTIMNKDMYTHEVTCSKKLIEEHKEKVKSSQNEYLAGTQVNLAAEASKEDFSAKSASLNSPNGNPSIVSPDNRSDDDIKGITVRDACENMNVLGEMYCDLVTAARPDLYSSTSSAVNSSTDVRSSKELLRDPMEIVVTGPAELSPEQVKDTKRTKSPKSPKRSSASEKNNKSKKEGKGRSEARVLSYEICSTGSGHPFVVYEIELPSQDGGESIVIHKRMREIKAFHKRLQHNFPSITLPKLPQDRPWALGGNKLKFVKERSKLLEAYCGDINHNAMVYKSRIYKDYVNEQCTYVPITYALKE</sequence>
<comment type="caution">
    <text evidence="8">The sequence shown here is derived from an EMBL/GenBank/DDBJ whole genome shotgun (WGS) entry which is preliminary data.</text>
</comment>
<dbReference type="SMART" id="SM00312">
    <property type="entry name" value="PX"/>
    <property type="match status" value="1"/>
</dbReference>
<organism evidence="8 9">
    <name type="scientific">Giardia intestinalis (strain P15)</name>
    <name type="common">Giardia lamblia</name>
    <dbReference type="NCBI Taxonomy" id="658858"/>
    <lineage>
        <taxon>Eukaryota</taxon>
        <taxon>Metamonada</taxon>
        <taxon>Diplomonadida</taxon>
        <taxon>Hexamitidae</taxon>
        <taxon>Giardiinae</taxon>
        <taxon>Giardia</taxon>
    </lineage>
</organism>
<dbReference type="PROSITE" id="PS00518">
    <property type="entry name" value="ZF_RING_1"/>
    <property type="match status" value="1"/>
</dbReference>
<accession>E1F079</accession>
<dbReference type="PROSITE" id="PS50089">
    <property type="entry name" value="ZF_RING_2"/>
    <property type="match status" value="1"/>
</dbReference>
<dbReference type="SUPFAM" id="SSF49599">
    <property type="entry name" value="TRAF domain-like"/>
    <property type="match status" value="1"/>
</dbReference>
<evidence type="ECO:0000256" key="4">
    <source>
        <dbReference type="PROSITE-ProRule" id="PRU00175"/>
    </source>
</evidence>
<evidence type="ECO:0000256" key="5">
    <source>
        <dbReference type="SAM" id="MobiDB-lite"/>
    </source>
</evidence>
<keyword evidence="2 4" id="KW-0863">Zinc-finger</keyword>
<feature type="compositionally biased region" description="Low complexity" evidence="5">
    <location>
        <begin position="410"/>
        <end position="419"/>
    </location>
</feature>
<evidence type="ECO:0008006" key="10">
    <source>
        <dbReference type="Google" id="ProtNLM"/>
    </source>
</evidence>
<evidence type="ECO:0000256" key="1">
    <source>
        <dbReference type="ARBA" id="ARBA00022723"/>
    </source>
</evidence>
<dbReference type="CDD" id="cd06093">
    <property type="entry name" value="PX_domain"/>
    <property type="match status" value="1"/>
</dbReference>
<dbReference type="PANTHER" id="PTHR22775:SF3">
    <property type="entry name" value="SORTING NEXIN-13"/>
    <property type="match status" value="1"/>
</dbReference>
<feature type="domain" description="PX" evidence="7">
    <location>
        <begin position="479"/>
        <end position="603"/>
    </location>
</feature>
<dbReference type="SUPFAM" id="SSF57850">
    <property type="entry name" value="RING/U-box"/>
    <property type="match status" value="1"/>
</dbReference>
<dbReference type="VEuPathDB" id="GiardiaDB:GLP15_442"/>
<reference evidence="8 9" key="1">
    <citation type="journal article" date="2010" name="BMC Genomics">
        <title>Genome analysis and comparative genomics of a Giardia intestinalis assemblage E isolate.</title>
        <authorList>
            <person name="Jerlstrom-Hultqvist J."/>
            <person name="Franzen O."/>
            <person name="Ankarklev J."/>
            <person name="Xu F."/>
            <person name="Nohynkova E."/>
            <person name="Andersson J.O."/>
            <person name="Svard S.G."/>
            <person name="Andersson B."/>
        </authorList>
    </citation>
    <scope>NUCLEOTIDE SEQUENCE [LARGE SCALE GENOMIC DNA]</scope>
    <source>
        <strain evidence="8 9">P15</strain>
    </source>
</reference>
<evidence type="ECO:0000256" key="3">
    <source>
        <dbReference type="ARBA" id="ARBA00022833"/>
    </source>
</evidence>
<dbReference type="SUPFAM" id="SSF64268">
    <property type="entry name" value="PX domain"/>
    <property type="match status" value="1"/>
</dbReference>
<feature type="compositionally biased region" description="Basic and acidic residues" evidence="5">
    <location>
        <begin position="464"/>
        <end position="480"/>
    </location>
</feature>
<dbReference type="GO" id="GO:0008270">
    <property type="term" value="F:zinc ion binding"/>
    <property type="evidence" value="ECO:0007669"/>
    <property type="project" value="UniProtKB-KW"/>
</dbReference>
<dbReference type="InterPro" id="IPR001841">
    <property type="entry name" value="Znf_RING"/>
</dbReference>
<dbReference type="OrthoDB" id="10254955at2759"/>